<organism evidence="2">
    <name type="scientific">marine metagenome</name>
    <dbReference type="NCBI Taxonomy" id="408172"/>
    <lineage>
        <taxon>unclassified sequences</taxon>
        <taxon>metagenomes</taxon>
        <taxon>ecological metagenomes</taxon>
    </lineage>
</organism>
<sequence>MSIFINPDLIINCGGLSEAILSQYLKDFTHSSTVISIKNINKFFNCPIIHMSSSMVYGTWLNTIKENYRLKPVDWYGTCKVMAEKLLDIKKDIILRPMHVYGYGDGSFPITMNIERQLKINKPVNVEEADCIYIKDFINLIKIIINNPIAGIYNVSSGYLRNTYTLKNCIKKILQVDIETNKKLGPTGKSRGKLNNEKIKNTFKWKLLYNNYEESILDYLGDYENLR</sequence>
<dbReference type="InterPro" id="IPR001509">
    <property type="entry name" value="Epimerase_deHydtase"/>
</dbReference>
<dbReference type="AlphaFoldDB" id="A0A381STF4"/>
<name>A0A381STF4_9ZZZZ</name>
<dbReference type="SUPFAM" id="SSF51735">
    <property type="entry name" value="NAD(P)-binding Rossmann-fold domains"/>
    <property type="match status" value="1"/>
</dbReference>
<evidence type="ECO:0000259" key="1">
    <source>
        <dbReference type="Pfam" id="PF01370"/>
    </source>
</evidence>
<dbReference type="PANTHER" id="PTHR43242:SF1">
    <property type="entry name" value="NAD(P)-BINDING ROSSMANN-FOLD SUPERFAMILY PROTEIN"/>
    <property type="match status" value="1"/>
</dbReference>
<dbReference type="Gene3D" id="3.40.50.720">
    <property type="entry name" value="NAD(P)-binding Rossmann-like Domain"/>
    <property type="match status" value="1"/>
</dbReference>
<dbReference type="PANTHER" id="PTHR43242">
    <property type="entry name" value="NAD(P)-BINDING ROSSMANN-FOLD SUPERFAMILY PROTEIN"/>
    <property type="match status" value="1"/>
</dbReference>
<dbReference type="InterPro" id="IPR036291">
    <property type="entry name" value="NAD(P)-bd_dom_sf"/>
</dbReference>
<accession>A0A381STF4</accession>
<feature type="domain" description="NAD-dependent epimerase/dehydratase" evidence="1">
    <location>
        <begin position="6"/>
        <end position="155"/>
    </location>
</feature>
<dbReference type="EMBL" id="UINC01003366">
    <property type="protein sequence ID" value="SVA05687.1"/>
    <property type="molecule type" value="Genomic_DNA"/>
</dbReference>
<dbReference type="Pfam" id="PF01370">
    <property type="entry name" value="Epimerase"/>
    <property type="match status" value="1"/>
</dbReference>
<gene>
    <name evidence="2" type="ORF">METZ01_LOCUS58541</name>
</gene>
<evidence type="ECO:0000313" key="2">
    <source>
        <dbReference type="EMBL" id="SVA05687.1"/>
    </source>
</evidence>
<protein>
    <recommendedName>
        <fullName evidence="1">NAD-dependent epimerase/dehydratase domain-containing protein</fullName>
    </recommendedName>
</protein>
<proteinExistence type="predicted"/>
<reference evidence="2" key="1">
    <citation type="submission" date="2018-05" db="EMBL/GenBank/DDBJ databases">
        <authorList>
            <person name="Lanie J.A."/>
            <person name="Ng W.-L."/>
            <person name="Kazmierczak K.M."/>
            <person name="Andrzejewski T.M."/>
            <person name="Davidsen T.M."/>
            <person name="Wayne K.J."/>
            <person name="Tettelin H."/>
            <person name="Glass J.I."/>
            <person name="Rusch D."/>
            <person name="Podicherti R."/>
            <person name="Tsui H.-C.T."/>
            <person name="Winkler M.E."/>
        </authorList>
    </citation>
    <scope>NUCLEOTIDE SEQUENCE</scope>
</reference>